<dbReference type="Proteomes" id="UP000646844">
    <property type="component" value="Unassembled WGS sequence"/>
</dbReference>
<dbReference type="RefSeq" id="WP_010978792.1">
    <property type="nucleotide sequence ID" value="NZ_BAABQO010000014.1"/>
</dbReference>
<sequence length="102" mass="11911">MSKRFTPESYEREFEKHITNIPLDLTSCRNIKHENDHIILLCKNSYVIDYGKIKIKVELSDTSALELIEYNIDALEYMTLVQILSLSKEGAIPIKDFYVIKD</sequence>
<proteinExistence type="predicted"/>
<gene>
    <name evidence="1" type="ORF">HA332_09655</name>
</gene>
<dbReference type="AlphaFoldDB" id="A0A832TIB3"/>
<evidence type="ECO:0000313" key="2">
    <source>
        <dbReference type="Proteomes" id="UP000646844"/>
    </source>
</evidence>
<organism evidence="1 2">
    <name type="scientific">Sulfurisphaera tokodaii</name>
    <dbReference type="NCBI Taxonomy" id="111955"/>
    <lineage>
        <taxon>Archaea</taxon>
        <taxon>Thermoproteota</taxon>
        <taxon>Thermoprotei</taxon>
        <taxon>Sulfolobales</taxon>
        <taxon>Sulfolobaceae</taxon>
        <taxon>Sulfurisphaera</taxon>
    </lineage>
</organism>
<accession>A0A832TIB3</accession>
<name>A0A832TIB3_9CREN</name>
<comment type="caution">
    <text evidence="1">The sequence shown here is derived from an EMBL/GenBank/DDBJ whole genome shotgun (WGS) entry which is preliminary data.</text>
</comment>
<dbReference type="GeneID" id="1458759"/>
<reference evidence="1" key="1">
    <citation type="journal article" date="2020" name="bioRxiv">
        <title>A rank-normalized archaeal taxonomy based on genome phylogeny resolves widespread incomplete and uneven classifications.</title>
        <authorList>
            <person name="Rinke C."/>
            <person name="Chuvochina M."/>
            <person name="Mussig A.J."/>
            <person name="Chaumeil P.-A."/>
            <person name="Waite D.W."/>
            <person name="Whitman W.B."/>
            <person name="Parks D.H."/>
            <person name="Hugenholtz P."/>
        </authorList>
    </citation>
    <scope>NUCLEOTIDE SEQUENCE</scope>
    <source>
        <strain evidence="1">UBA8838</strain>
    </source>
</reference>
<evidence type="ECO:0000313" key="1">
    <source>
        <dbReference type="EMBL" id="HII74620.1"/>
    </source>
</evidence>
<protein>
    <submittedName>
        <fullName evidence="1">Uncharacterized protein</fullName>
    </submittedName>
</protein>
<dbReference type="EMBL" id="DUJO01000048">
    <property type="protein sequence ID" value="HII74620.1"/>
    <property type="molecule type" value="Genomic_DNA"/>
</dbReference>